<feature type="transmembrane region" description="Helical" evidence="2">
    <location>
        <begin position="163"/>
        <end position="187"/>
    </location>
</feature>
<evidence type="ECO:0000259" key="3">
    <source>
        <dbReference type="Pfam" id="PF20153"/>
    </source>
</evidence>
<dbReference type="AlphaFoldDB" id="A0A1X6MXM4"/>
<dbReference type="InterPro" id="IPR045338">
    <property type="entry name" value="DUF6535"/>
</dbReference>
<keyword evidence="2" id="KW-1133">Transmembrane helix</keyword>
<feature type="transmembrane region" description="Helical" evidence="2">
    <location>
        <begin position="194"/>
        <end position="218"/>
    </location>
</feature>
<dbReference type="EMBL" id="KZ110599">
    <property type="protein sequence ID" value="OSX61125.1"/>
    <property type="molecule type" value="Genomic_DNA"/>
</dbReference>
<evidence type="ECO:0000256" key="1">
    <source>
        <dbReference type="SAM" id="MobiDB-lite"/>
    </source>
</evidence>
<dbReference type="Proteomes" id="UP000194127">
    <property type="component" value="Unassembled WGS sequence"/>
</dbReference>
<proteinExistence type="predicted"/>
<feature type="compositionally biased region" description="Basic and acidic residues" evidence="1">
    <location>
        <begin position="748"/>
        <end position="758"/>
    </location>
</feature>
<dbReference type="GeneID" id="36324223"/>
<dbReference type="OrthoDB" id="3269725at2759"/>
<gene>
    <name evidence="4" type="ORF">POSPLADRAFT_1047390</name>
</gene>
<evidence type="ECO:0000313" key="5">
    <source>
        <dbReference type="Proteomes" id="UP000194127"/>
    </source>
</evidence>
<name>A0A1X6MXM4_9APHY</name>
<dbReference type="RefSeq" id="XP_024337919.1">
    <property type="nucleotide sequence ID" value="XM_024479273.1"/>
</dbReference>
<feature type="compositionally biased region" description="Basic and acidic residues" evidence="1">
    <location>
        <begin position="959"/>
        <end position="994"/>
    </location>
</feature>
<keyword evidence="5" id="KW-1185">Reference proteome</keyword>
<protein>
    <recommendedName>
        <fullName evidence="3">DUF6535 domain-containing protein</fullName>
    </recommendedName>
</protein>
<feature type="transmembrane region" description="Helical" evidence="2">
    <location>
        <begin position="36"/>
        <end position="53"/>
    </location>
</feature>
<dbReference type="Pfam" id="PF20153">
    <property type="entry name" value="DUF6535"/>
    <property type="match status" value="1"/>
</dbReference>
<evidence type="ECO:0000256" key="2">
    <source>
        <dbReference type="SAM" id="Phobius"/>
    </source>
</evidence>
<reference evidence="4 5" key="1">
    <citation type="submission" date="2017-04" db="EMBL/GenBank/DDBJ databases">
        <title>Genome Sequence of the Model Brown-Rot Fungus Postia placenta SB12.</title>
        <authorList>
            <consortium name="DOE Joint Genome Institute"/>
            <person name="Gaskell J."/>
            <person name="Kersten P."/>
            <person name="Larrondo L.F."/>
            <person name="Canessa P."/>
            <person name="Martinez D."/>
            <person name="Hibbett D."/>
            <person name="Schmoll M."/>
            <person name="Kubicek C.P."/>
            <person name="Martinez A.T."/>
            <person name="Yadav J."/>
            <person name="Master E."/>
            <person name="Magnuson J.K."/>
            <person name="James T."/>
            <person name="Yaver D."/>
            <person name="Berka R."/>
            <person name="Labutti K."/>
            <person name="Lipzen A."/>
            <person name="Aerts A."/>
            <person name="Barry K."/>
            <person name="Henrissat B."/>
            <person name="Blanchette R."/>
            <person name="Grigoriev I."/>
            <person name="Cullen D."/>
        </authorList>
    </citation>
    <scope>NUCLEOTIDE SEQUENCE [LARGE SCALE GENOMIC DNA]</scope>
    <source>
        <strain evidence="4 5">MAD-698-R-SB12</strain>
    </source>
</reference>
<feature type="transmembrane region" description="Helical" evidence="2">
    <location>
        <begin position="107"/>
        <end position="126"/>
    </location>
</feature>
<feature type="region of interest" description="Disordered" evidence="1">
    <location>
        <begin position="947"/>
        <end position="1041"/>
    </location>
</feature>
<accession>A0A1X6MXM4</accession>
<feature type="region of interest" description="Disordered" evidence="1">
    <location>
        <begin position="737"/>
        <end position="758"/>
    </location>
</feature>
<sequence>MSCESGLCAETWNLYIDQATKSEEEFLKACNMEMDTLLLFATLFSAVLTAFVIESYQSLQVDTGAVTVQLLQQLLASTQSNGTKAESETNLSDQPFRPTSSAVRVNSYWFAALVVSVSTAFLTILAKQWLFSLSRGLASTQEMMGRQQQYRHDNLRAWGLAPLLAALPILLHVSLLLFLVGLVEFLWPINKTVAIVSASLTSATVFFYAVTHILSLIYPTCPYRTSVTTVILSSINAFFREVLADWWSIKTVVGIRLYMLLRSYIESLSEDGREAYYYTIDALGYPGRWRRKNKVWWSQKLTKVFTPQYWEDKYISNNAELIDARALASMVERSARLDTGSKLLVEELAHFRGLVSHRDVLLEAGAIGLMVRHLRSQYSGSLVGLIEKEKEAIRHLTGALVRIVTEAEEHDTRTSVHVSGIPLPLDPAIASDVLYGDNGIRSLTVSGLCTPDASVSDNGDLVFFSHLLRLHLVVSSDRWYWSPIQTSIDDFHTRLRDPSRTSNLKDEDLIALVNTTIYIAMRPIRVEGDTARAWTEDRPQAQNSVRALITLGELMLHNPLMGHAARRQICWGIWRCHKQIPETYIQFGSLIPRIAKTANLGEHLADFLSSLHDHCADIGPPLQLAVLVLMEGLLYAPREGAEADLEDQDKLFNTLTRDFPTFLYVLHQQLCKTWPDELPIFVRLFHRIVTISVFLLFPPEECSERVRVNREHLRHALFRLLEQVARGPAATIEPPRIKSASQTSRTPSMEEKKAVEVVDTEVEPRCGTGDDHDTYTLVLDELSAEKLARTGFVAVLRAASLQTYSEPVKTILTMIADMACTSSQESAGGGYLDGTILAYLRDSADGVEELIRQLLSDDKYMEEAQSAIRAIARPDQDIQYSRLLNPGYKLRKDRRGPQFDLEPFPILPHIFVPGQHPEKDPPRFYYGWPPNSDTLLDYAYSHKLSGTEPEITASDDDELYKSSSEEEGEDKDKKKKDGEDDGKGQEGMKHEAEANRSACSSGKQIGNRARDSLTVEELASPEEQVTGTQQDSQLGVAKQPRKGDDGLAMFAAIEDILINLGLARMLLELEKEKLAGTYQAAGVHGSRSRVDDVGVGKGAKQGRHPCDYLVRTVPHMHHEFGIIISM</sequence>
<feature type="domain" description="DUF6535" evidence="3">
    <location>
        <begin position="12"/>
        <end position="188"/>
    </location>
</feature>
<feature type="compositionally biased region" description="Polar residues" evidence="1">
    <location>
        <begin position="1023"/>
        <end position="1033"/>
    </location>
</feature>
<keyword evidence="2" id="KW-0472">Membrane</keyword>
<organism evidence="4 5">
    <name type="scientific">Postia placenta MAD-698-R-SB12</name>
    <dbReference type="NCBI Taxonomy" id="670580"/>
    <lineage>
        <taxon>Eukaryota</taxon>
        <taxon>Fungi</taxon>
        <taxon>Dikarya</taxon>
        <taxon>Basidiomycota</taxon>
        <taxon>Agaricomycotina</taxon>
        <taxon>Agaricomycetes</taxon>
        <taxon>Polyporales</taxon>
        <taxon>Adustoporiaceae</taxon>
        <taxon>Rhodonia</taxon>
    </lineage>
</organism>
<evidence type="ECO:0000313" key="4">
    <source>
        <dbReference type="EMBL" id="OSX61125.1"/>
    </source>
</evidence>
<keyword evidence="2" id="KW-0812">Transmembrane</keyword>
<dbReference type="STRING" id="670580.A0A1X6MXM4"/>